<evidence type="ECO:0008006" key="4">
    <source>
        <dbReference type="Google" id="ProtNLM"/>
    </source>
</evidence>
<dbReference type="OrthoDB" id="7630980at2"/>
<gene>
    <name evidence="2" type="ORF">DKT77_02990</name>
</gene>
<proteinExistence type="predicted"/>
<evidence type="ECO:0000313" key="3">
    <source>
        <dbReference type="Proteomes" id="UP000245680"/>
    </source>
</evidence>
<evidence type="ECO:0000313" key="2">
    <source>
        <dbReference type="EMBL" id="PWR04029.1"/>
    </source>
</evidence>
<dbReference type="InterPro" id="IPR027417">
    <property type="entry name" value="P-loop_NTPase"/>
</dbReference>
<accession>A0A2V2LP66</accession>
<comment type="caution">
    <text evidence="2">The sequence shown here is derived from an EMBL/GenBank/DDBJ whole genome shotgun (WGS) entry which is preliminary data.</text>
</comment>
<keyword evidence="3" id="KW-1185">Reference proteome</keyword>
<dbReference type="RefSeq" id="WP_109810258.1">
    <property type="nucleotide sequence ID" value="NZ_QGKU01000012.1"/>
</dbReference>
<sequence length="204" mass="22309">MEDLRLHMAPKRPVPHLPVLGDMTLRLGRVHEFCGPARRTLALRVAAKLDGPVIWIRPGWQAERLNPEGVLPLGVEPGRLIFVDPRRAEDILWSAEEALRCGAVALVVCELHALPGLTPVRRLHLAAEAGAEAMGTAPLGLLLAQANGGVPGVESRWYMTFAHGLKEEDGWRLERRRARTDPPAAWHVDARGETRPLGAPRGTG</sequence>
<reference evidence="2 3" key="1">
    <citation type="submission" date="2018-05" db="EMBL/GenBank/DDBJ databases">
        <title>Rhodobacteraceae gen. nov., sp. nov. isolated from sea water.</title>
        <authorList>
            <person name="Ren Y."/>
        </authorList>
    </citation>
    <scope>NUCLEOTIDE SEQUENCE [LARGE SCALE GENOMIC DNA]</scope>
    <source>
        <strain evidence="2 3">TG-679</strain>
    </source>
</reference>
<dbReference type="AlphaFoldDB" id="A0A2V2LP66"/>
<dbReference type="EMBL" id="QGKU01000012">
    <property type="protein sequence ID" value="PWR04029.1"/>
    <property type="molecule type" value="Genomic_DNA"/>
</dbReference>
<feature type="region of interest" description="Disordered" evidence="1">
    <location>
        <begin position="183"/>
        <end position="204"/>
    </location>
</feature>
<dbReference type="Proteomes" id="UP000245680">
    <property type="component" value="Unassembled WGS sequence"/>
</dbReference>
<evidence type="ECO:0000256" key="1">
    <source>
        <dbReference type="SAM" id="MobiDB-lite"/>
    </source>
</evidence>
<dbReference type="SUPFAM" id="SSF52540">
    <property type="entry name" value="P-loop containing nucleoside triphosphate hydrolases"/>
    <property type="match status" value="1"/>
</dbReference>
<dbReference type="Gene3D" id="3.40.50.300">
    <property type="entry name" value="P-loop containing nucleotide triphosphate hydrolases"/>
    <property type="match status" value="1"/>
</dbReference>
<name>A0A2V2LP66_9RHOB</name>
<organism evidence="2 3">
    <name type="scientific">Meridianimarinicoccus roseus</name>
    <dbReference type="NCBI Taxonomy" id="2072018"/>
    <lineage>
        <taxon>Bacteria</taxon>
        <taxon>Pseudomonadati</taxon>
        <taxon>Pseudomonadota</taxon>
        <taxon>Alphaproteobacteria</taxon>
        <taxon>Rhodobacterales</taxon>
        <taxon>Paracoccaceae</taxon>
        <taxon>Meridianimarinicoccus</taxon>
    </lineage>
</organism>
<protein>
    <recommendedName>
        <fullName evidence="4">Protein ImuA</fullName>
    </recommendedName>
</protein>